<name>A0ABR0BDI4_PURLI</name>
<dbReference type="CDD" id="cd01650">
    <property type="entry name" value="RT_nLTR_like"/>
    <property type="match status" value="1"/>
</dbReference>
<keyword evidence="3" id="KW-0175">Coiled coil</keyword>
<feature type="region of interest" description="Disordered" evidence="4">
    <location>
        <begin position="84"/>
        <end position="148"/>
    </location>
</feature>
<accession>A0ABR0BDI4</accession>
<dbReference type="InterPro" id="IPR000477">
    <property type="entry name" value="RT_dom"/>
</dbReference>
<keyword evidence="2" id="KW-0496">Mitochondrion</keyword>
<dbReference type="InterPro" id="IPR036691">
    <property type="entry name" value="Endo/exonu/phosph_ase_sf"/>
</dbReference>
<dbReference type="SUPFAM" id="SSF56219">
    <property type="entry name" value="DNase I-like"/>
    <property type="match status" value="1"/>
</dbReference>
<feature type="coiled-coil region" evidence="3">
    <location>
        <begin position="167"/>
        <end position="230"/>
    </location>
</feature>
<reference evidence="6 7" key="1">
    <citation type="journal article" date="2024" name="Microbiol. Resour. Announc.">
        <title>Genome annotations for the ascomycete fungi Trichoderma harzianum, Trichoderma aggressivum, and Purpureocillium lilacinum.</title>
        <authorList>
            <person name="Beijen E.P.W."/>
            <person name="Ohm R.A."/>
        </authorList>
    </citation>
    <scope>NUCLEOTIDE SEQUENCE [LARGE SCALE GENOMIC DNA]</scope>
    <source>
        <strain evidence="6 7">CBS 150709</strain>
    </source>
</reference>
<protein>
    <recommendedName>
        <fullName evidence="5">Reverse transcriptase domain-containing protein</fullName>
    </recommendedName>
</protein>
<dbReference type="Gene3D" id="3.60.10.10">
    <property type="entry name" value="Endonuclease/exonuclease/phosphatase"/>
    <property type="match status" value="1"/>
</dbReference>
<dbReference type="InterPro" id="IPR043502">
    <property type="entry name" value="DNA/RNA_pol_sf"/>
</dbReference>
<gene>
    <name evidence="6" type="ORF">Purlil1_13632</name>
</gene>
<dbReference type="InterPro" id="IPR005135">
    <property type="entry name" value="Endo/exonuclease/phosphatase"/>
</dbReference>
<dbReference type="EMBL" id="JAWRVI010000262">
    <property type="protein sequence ID" value="KAK4069819.1"/>
    <property type="molecule type" value="Genomic_DNA"/>
</dbReference>
<dbReference type="Pfam" id="PF00078">
    <property type="entry name" value="RVT_1"/>
    <property type="match status" value="1"/>
</dbReference>
<evidence type="ECO:0000256" key="1">
    <source>
        <dbReference type="ARBA" id="ARBA00004173"/>
    </source>
</evidence>
<comment type="subcellular location">
    <subcellularLocation>
        <location evidence="1">Mitochondrion</location>
    </subcellularLocation>
</comment>
<dbReference type="Pfam" id="PF14529">
    <property type="entry name" value="Exo_endo_phos_2"/>
    <property type="match status" value="1"/>
</dbReference>
<dbReference type="PANTHER" id="PTHR33481:SF1">
    <property type="entry name" value="ENDONUCLEASE_EXONUCLEASE_PHOSPHATASE DOMAIN-CONTAINING PROTEIN-RELATED"/>
    <property type="match status" value="1"/>
</dbReference>
<dbReference type="Gene3D" id="1.20.920.20">
    <property type="match status" value="1"/>
</dbReference>
<comment type="caution">
    <text evidence="6">The sequence shown here is derived from an EMBL/GenBank/DDBJ whole genome shotgun (WGS) entry which is preliminary data.</text>
</comment>
<keyword evidence="7" id="KW-1185">Reference proteome</keyword>
<evidence type="ECO:0000313" key="6">
    <source>
        <dbReference type="EMBL" id="KAK4069819.1"/>
    </source>
</evidence>
<feature type="compositionally biased region" description="Polar residues" evidence="4">
    <location>
        <begin position="117"/>
        <end position="128"/>
    </location>
</feature>
<organism evidence="6 7">
    <name type="scientific">Purpureocillium lilacinum</name>
    <name type="common">Paecilomyces lilacinus</name>
    <dbReference type="NCBI Taxonomy" id="33203"/>
    <lineage>
        <taxon>Eukaryota</taxon>
        <taxon>Fungi</taxon>
        <taxon>Dikarya</taxon>
        <taxon>Ascomycota</taxon>
        <taxon>Pezizomycotina</taxon>
        <taxon>Sordariomycetes</taxon>
        <taxon>Hypocreomycetidae</taxon>
        <taxon>Hypocreales</taxon>
        <taxon>Ophiocordycipitaceae</taxon>
        <taxon>Purpureocillium</taxon>
    </lineage>
</organism>
<dbReference type="SUPFAM" id="SSF56672">
    <property type="entry name" value="DNA/RNA polymerases"/>
    <property type="match status" value="1"/>
</dbReference>
<evidence type="ECO:0000256" key="4">
    <source>
        <dbReference type="SAM" id="MobiDB-lite"/>
    </source>
</evidence>
<dbReference type="Proteomes" id="UP001287286">
    <property type="component" value="Unassembled WGS sequence"/>
</dbReference>
<feature type="domain" description="Reverse transcriptase" evidence="5">
    <location>
        <begin position="967"/>
        <end position="1241"/>
    </location>
</feature>
<sequence length="1711" mass="189656">MCSSGSLCVPSGGGTIRNPRDRTSPTWCSIGQLVTGRNQLQRVTEQMGVNAFYFRDFIDHIFVISSLELSRGWPAPMMSSPARVGTLVGPRRGSVTPVGRRTMKRKLVDSAKEPNKSSRYSTRATTQAAAAEGNHTPAADQRDNSNQEEATTLQSALDLLGAYRAVVQELRDAIKDQNETIRTQQGAIRELRDAAEEQHSLIRDLSQQLQNNQKQTADELKRVHEQLEAITATTLYPAEFPSYAQVVSSDTTVPTTAARGFSCTIDTSTAEDGQENRITAGAVRALVERQVRAERDHANWRCRAVTTDARNRMRFKVICRDEAECQLVKRLVGTKLPRGARMLRDEVHPVRVDHVNRTAVLDETGAVLRGVTEALSKENDVQIEKIGWLSNSDSPKAYGSMVVYLSKDSDVKRLLGEQYFHVEGESGTPGIAPSPKSAPSVPPRDTITRLATQRRLSVLSAVGLMNRTAGTAGSSTLPRMSNTLRVIQYNVAKTAEAHESLMNDNDIEDAAILAIQEPQARLIKGHLLTTPMAHHRWTKLVPRTYLGGRWAIRSMLWVRNDLEADQIAIDSPDMTAALIRLPERQVLVFSVYVEGGNDEALTATCHNLRKVINDARRDAGTVVDMVIAGDFNRHDHLWGGDDVRLERQGEADKIIDLMSEFAFSTLLQRGTKTWQRGSHESTIDLVLASEDLASAVVKCNALGTEHGSDHRAIETVFDISVPVPPTRGRLLFKNAPWKEINARIAASLEATSSEGTVQQQTDKLMSAVLDAVYTLTPRAKPSKCAKRWWTSDLTQLRRIHTFWRNRARASRRAGQSCAELETTARNAAKQYHDAIRQQKKTHWNDFLADNDNIWAAAKYLKSGDRSAFGRVPQLLKADGKRTASTKEQAEEMLSTFFPPLPGVIEEEGVRPQRGAAVAMPDITLEEVERQLFAAKSWKAPGEDGLPAVVWKQVWPVVKLRILALFRASLGNGELPHQWRHAKIVPLKKADKADYSTATAWRPISLLSTLGKILESVIAERISHAVETYGLLPTNHFGARKRRSAEQALMLLQEQIYAAWRGRRVLSLITFDVKGAYNGVCKERLIQRLRARGIPEALLRWVEAFCSDRTATILINGQVSEERNLPQAGLPQGSPLSPVLFLFFNADLVQRRIDCHGGAMAFVDDFSAWVAGPTAQGNRSGIEAIIEEALHWERRSGATFEAHKTCIIHFTAKTHKMDTQPYMIKGQLVHPKAHAKVLGVVMDSKLKYKEHIAWAATKGLEAAMELQRLRGLIPATARQLFSAMVAPVVDYASNAIVGTFLTVATSVAEAEASIASVQERFWKRAIKMWTNLHTLPETHPLRSVTTGIRKFRRYGRSPFYQVATALNEIPMRELETINPFAVAPWAEWVQAIMANEDPPLSRMDLGWAVRVAVSSSARNGMVGVGGAIDLPVSVHGGPGVEPFSFTLALRTEQNPFSGELAAMACALRRLPELRYRSVALLTSNKAAALTLRNPRQQSGQEYVACIYDSIEALRRNGNMVAVLWVPTGAENTLLQCAKAQARDATREGANPSLRPPRMRSTTLGLARSVHCVVGDIPDDVGRFSKRVDAALPCKHTLQLYDKLSWREANVLAQLRTGNTRLNGYLHYITATSQQCACGWVEETVEHFLFYCPKWTEQRAEILRSSEAQSGNLSFCLGGKALSDDATWTPNMTAVRATIRFALATGRLDNKRD</sequence>
<proteinExistence type="predicted"/>
<evidence type="ECO:0000256" key="2">
    <source>
        <dbReference type="ARBA" id="ARBA00023128"/>
    </source>
</evidence>
<dbReference type="PANTHER" id="PTHR33481">
    <property type="entry name" value="REVERSE TRANSCRIPTASE"/>
    <property type="match status" value="1"/>
</dbReference>
<evidence type="ECO:0000256" key="3">
    <source>
        <dbReference type="SAM" id="Coils"/>
    </source>
</evidence>
<dbReference type="PROSITE" id="PS50878">
    <property type="entry name" value="RT_POL"/>
    <property type="match status" value="1"/>
</dbReference>
<evidence type="ECO:0000313" key="7">
    <source>
        <dbReference type="Proteomes" id="UP001287286"/>
    </source>
</evidence>
<feature type="region of interest" description="Disordered" evidence="4">
    <location>
        <begin position="1"/>
        <end position="22"/>
    </location>
</feature>
<feature type="compositionally biased region" description="Basic and acidic residues" evidence="4">
    <location>
        <begin position="106"/>
        <end position="116"/>
    </location>
</feature>
<evidence type="ECO:0000259" key="5">
    <source>
        <dbReference type="PROSITE" id="PS50878"/>
    </source>
</evidence>